<feature type="DNA-binding region" description="HMG box" evidence="8">
    <location>
        <begin position="429"/>
        <end position="496"/>
    </location>
</feature>
<feature type="domain" description="HMG box" evidence="11">
    <location>
        <begin position="198"/>
        <end position="266"/>
    </location>
</feature>
<dbReference type="PROSITE" id="PS50118">
    <property type="entry name" value="HMG_BOX_2"/>
    <property type="match status" value="5"/>
</dbReference>
<dbReference type="GO" id="GO:0003677">
    <property type="term" value="F:DNA binding"/>
    <property type="evidence" value="ECO:0007669"/>
    <property type="project" value="UniProtKB-UniRule"/>
</dbReference>
<keyword evidence="3" id="KW-0805">Transcription regulation</keyword>
<feature type="region of interest" description="Disordered" evidence="10">
    <location>
        <begin position="499"/>
        <end position="521"/>
    </location>
</feature>
<keyword evidence="13" id="KW-1185">Reference proteome</keyword>
<evidence type="ECO:0000256" key="3">
    <source>
        <dbReference type="ARBA" id="ARBA00023015"/>
    </source>
</evidence>
<evidence type="ECO:0000259" key="11">
    <source>
        <dbReference type="PROSITE" id="PS50118"/>
    </source>
</evidence>
<feature type="DNA-binding region" description="HMG box" evidence="8">
    <location>
        <begin position="518"/>
        <end position="584"/>
    </location>
</feature>
<feature type="domain" description="HMG box" evidence="11">
    <location>
        <begin position="114"/>
        <end position="182"/>
    </location>
</feature>
<accession>A0AAW1FTL1</accession>
<protein>
    <recommendedName>
        <fullName evidence="11">HMG box domain-containing protein</fullName>
    </recommendedName>
</protein>
<evidence type="ECO:0000256" key="1">
    <source>
        <dbReference type="ARBA" id="ARBA00004123"/>
    </source>
</evidence>
<dbReference type="Proteomes" id="UP001488805">
    <property type="component" value="Unassembled WGS sequence"/>
</dbReference>
<sequence>MMNGSSSSVSVAQSSRIKNEPDDWTKEDCLTLLEKIRSQVPDTDSMKYKTTESHFDWDKVGFGSFTGEMCRQKWHKVSSEVRKYRTMTELIVDALEFVKNPYKGKKLKTHPDFPKKPLTPYFRFFMEKRAKYAKIHPEMSNLDLTKILSKKYKELPDKKKQKYITEFQREKEEFEKNMARFKEEHPELIEDRKKSDLPEKPKTPQQLWYNHEKKTYMKLHPEVSQKELKEALRRQWSQLSDKRRLKWISKALELQKDYEGSMRAYHEAHPDVTSDDHVRSVLTKAERQLKDKFDGRPTKPPPNGYSLYCAELMVNMKDVPSTERMVLCSKQWKMMTQKEKDMFQKRCEQRKKQYDVDLQRFLESLPDEERDRVMGEEKLGGARGGVAASPHRAKSPAKERGGREAESETWKPAGQTKDRRDGKKTVKLPETPKTAEEMWQHSVMGDYLAKYRSDRRKAQAAIEAAWKSMEKKEKIPWIKKAAEDQKRYEVQYQPVRELLDTRTPAAAQRKPKFDGEPKKPPVSGYQMFSQELLTNGELNHFSLKERMVEIGKRWHKLTQSQKDKYKKMVEEQQGEYKAELEDWVESLSPQDRAVYKEFSSSKRRSTAKVRNSPGAKVRVTVKGKAAGSRATTQTVGVAKRAMAYRAKQDMSDSTEKSDSSDSDEDDETSGSTDSDDDENDDDQSSSEDSSDSDSD</sequence>
<dbReference type="InterPro" id="IPR051762">
    <property type="entry name" value="UBF1"/>
</dbReference>
<dbReference type="PANTHER" id="PTHR46318:SF5">
    <property type="entry name" value="NUCLEOLAR TRANSCRIPTION FACTOR 1 ISOFORM X1"/>
    <property type="match status" value="1"/>
</dbReference>
<feature type="compositionally biased region" description="Low complexity" evidence="10">
    <location>
        <begin position="1"/>
        <end position="15"/>
    </location>
</feature>
<dbReference type="CDD" id="cd22000">
    <property type="entry name" value="HMG-box_UBF1_rpt3"/>
    <property type="match status" value="1"/>
</dbReference>
<feature type="compositionally biased region" description="Acidic residues" evidence="10">
    <location>
        <begin position="660"/>
        <end position="695"/>
    </location>
</feature>
<evidence type="ECO:0000256" key="2">
    <source>
        <dbReference type="ARBA" id="ARBA00022737"/>
    </source>
</evidence>
<dbReference type="GO" id="GO:0005634">
    <property type="term" value="C:nucleus"/>
    <property type="evidence" value="ECO:0007669"/>
    <property type="project" value="UniProtKB-SubCell"/>
</dbReference>
<keyword evidence="2" id="KW-0677">Repeat</keyword>
<keyword evidence="5" id="KW-0010">Activator</keyword>
<feature type="DNA-binding region" description="HMG box" evidence="8">
    <location>
        <begin position="114"/>
        <end position="182"/>
    </location>
</feature>
<dbReference type="InterPro" id="IPR009071">
    <property type="entry name" value="HMG_box_dom"/>
</dbReference>
<dbReference type="AlphaFoldDB" id="A0AAW1FTL1"/>
<dbReference type="CDD" id="cd21998">
    <property type="entry name" value="HMG-box_UBF1_rpt1-like"/>
    <property type="match status" value="1"/>
</dbReference>
<dbReference type="SMART" id="SM00398">
    <property type="entry name" value="HMG"/>
    <property type="match status" value="5"/>
</dbReference>
<evidence type="ECO:0000313" key="12">
    <source>
        <dbReference type="EMBL" id="KAK9538277.1"/>
    </source>
</evidence>
<evidence type="ECO:0000256" key="5">
    <source>
        <dbReference type="ARBA" id="ARBA00023159"/>
    </source>
</evidence>
<keyword evidence="6" id="KW-0804">Transcription</keyword>
<dbReference type="Pfam" id="PF00505">
    <property type="entry name" value="HMG_box"/>
    <property type="match status" value="3"/>
</dbReference>
<organism evidence="12 13">
    <name type="scientific">Zoarces viviparus</name>
    <name type="common">Viviparous eelpout</name>
    <name type="synonym">Blennius viviparus</name>
    <dbReference type="NCBI Taxonomy" id="48416"/>
    <lineage>
        <taxon>Eukaryota</taxon>
        <taxon>Metazoa</taxon>
        <taxon>Chordata</taxon>
        <taxon>Craniata</taxon>
        <taxon>Vertebrata</taxon>
        <taxon>Euteleostomi</taxon>
        <taxon>Actinopterygii</taxon>
        <taxon>Neopterygii</taxon>
        <taxon>Teleostei</taxon>
        <taxon>Neoteleostei</taxon>
        <taxon>Acanthomorphata</taxon>
        <taxon>Eupercaria</taxon>
        <taxon>Perciformes</taxon>
        <taxon>Cottioidei</taxon>
        <taxon>Zoarcales</taxon>
        <taxon>Zoarcidae</taxon>
        <taxon>Zoarcinae</taxon>
        <taxon>Zoarces</taxon>
    </lineage>
</organism>
<keyword evidence="4 8" id="KW-0238">DNA-binding</keyword>
<feature type="compositionally biased region" description="Basic and acidic residues" evidence="10">
    <location>
        <begin position="646"/>
        <end position="659"/>
    </location>
</feature>
<feature type="coiled-coil region" evidence="9">
    <location>
        <begin position="164"/>
        <end position="191"/>
    </location>
</feature>
<dbReference type="CDD" id="cd22002">
    <property type="entry name" value="HMG-box_UBF1_rpt5"/>
    <property type="match status" value="1"/>
</dbReference>
<dbReference type="InterPro" id="IPR029215">
    <property type="entry name" value="HMG_box_5"/>
</dbReference>
<dbReference type="PANTHER" id="PTHR46318">
    <property type="entry name" value="UPSTREAM BINDING TRANSCRIPTION FACTOR"/>
    <property type="match status" value="1"/>
</dbReference>
<feature type="domain" description="HMG box" evidence="11">
    <location>
        <begin position="429"/>
        <end position="496"/>
    </location>
</feature>
<evidence type="ECO:0000256" key="4">
    <source>
        <dbReference type="ARBA" id="ARBA00023125"/>
    </source>
</evidence>
<dbReference type="CDD" id="cd22003">
    <property type="entry name" value="HMG-box_UBF1_rpt6-like"/>
    <property type="match status" value="1"/>
</dbReference>
<proteinExistence type="predicted"/>
<dbReference type="Pfam" id="PF14887">
    <property type="entry name" value="HMG_box_5"/>
    <property type="match status" value="1"/>
</dbReference>
<evidence type="ECO:0000256" key="10">
    <source>
        <dbReference type="SAM" id="MobiDB-lite"/>
    </source>
</evidence>
<dbReference type="Gene3D" id="1.10.30.10">
    <property type="entry name" value="High mobility group box domain"/>
    <property type="match status" value="5"/>
</dbReference>
<feature type="domain" description="HMG box" evidence="11">
    <location>
        <begin position="298"/>
        <end position="362"/>
    </location>
</feature>
<dbReference type="InterPro" id="IPR036910">
    <property type="entry name" value="HMG_box_dom_sf"/>
</dbReference>
<comment type="subcellular location">
    <subcellularLocation>
        <location evidence="1">Nucleus</location>
    </subcellularLocation>
</comment>
<feature type="domain" description="HMG box" evidence="11">
    <location>
        <begin position="518"/>
        <end position="584"/>
    </location>
</feature>
<feature type="region of interest" description="Disordered" evidence="10">
    <location>
        <begin position="596"/>
        <end position="695"/>
    </location>
</feature>
<evidence type="ECO:0000256" key="7">
    <source>
        <dbReference type="ARBA" id="ARBA00023242"/>
    </source>
</evidence>
<dbReference type="SUPFAM" id="SSF47095">
    <property type="entry name" value="HMG-box"/>
    <property type="match status" value="5"/>
</dbReference>
<feature type="region of interest" description="Disordered" evidence="10">
    <location>
        <begin position="1"/>
        <end position="22"/>
    </location>
</feature>
<feature type="DNA-binding region" description="HMG box" evidence="8">
    <location>
        <begin position="198"/>
        <end position="266"/>
    </location>
</feature>
<feature type="compositionally biased region" description="Basic and acidic residues" evidence="10">
    <location>
        <begin position="396"/>
        <end position="409"/>
    </location>
</feature>
<evidence type="ECO:0000313" key="13">
    <source>
        <dbReference type="Proteomes" id="UP001488805"/>
    </source>
</evidence>
<reference evidence="12 13" key="1">
    <citation type="journal article" date="2024" name="Genome Biol. Evol.">
        <title>Chromosome-level genome assembly of the viviparous eelpout Zoarces viviparus.</title>
        <authorList>
            <person name="Fuhrmann N."/>
            <person name="Brasseur M.V."/>
            <person name="Bakowski C.E."/>
            <person name="Podsiadlowski L."/>
            <person name="Prost S."/>
            <person name="Krehenwinkel H."/>
            <person name="Mayer C."/>
        </authorList>
    </citation>
    <scope>NUCLEOTIDE SEQUENCE [LARGE SCALE GENOMIC DNA]</scope>
    <source>
        <strain evidence="12">NO-MEL_2022_Ind0_liver</strain>
    </source>
</reference>
<feature type="region of interest" description="Disordered" evidence="10">
    <location>
        <begin position="379"/>
        <end position="437"/>
    </location>
</feature>
<feature type="DNA-binding region" description="HMG box" evidence="8">
    <location>
        <begin position="298"/>
        <end position="362"/>
    </location>
</feature>
<keyword evidence="9" id="KW-0175">Coiled coil</keyword>
<name>A0AAW1FTL1_ZOAVI</name>
<evidence type="ECO:0000256" key="8">
    <source>
        <dbReference type="PROSITE-ProRule" id="PRU00267"/>
    </source>
</evidence>
<comment type="caution">
    <text evidence="12">The sequence shown here is derived from an EMBL/GenBank/DDBJ whole genome shotgun (WGS) entry which is preliminary data.</text>
</comment>
<keyword evidence="7 8" id="KW-0539">Nucleus</keyword>
<evidence type="ECO:0000256" key="6">
    <source>
        <dbReference type="ARBA" id="ARBA00023163"/>
    </source>
</evidence>
<dbReference type="EMBL" id="JBCEZU010000023">
    <property type="protein sequence ID" value="KAK9538277.1"/>
    <property type="molecule type" value="Genomic_DNA"/>
</dbReference>
<gene>
    <name evidence="12" type="ORF">VZT92_003462</name>
</gene>
<dbReference type="CDD" id="cd21999">
    <property type="entry name" value="HMG-box_UBF1_rpt2"/>
    <property type="match status" value="1"/>
</dbReference>
<evidence type="ECO:0000256" key="9">
    <source>
        <dbReference type="SAM" id="Coils"/>
    </source>
</evidence>